<name>A0A1T4XQ46_9BACL</name>
<proteinExistence type="predicted"/>
<evidence type="ECO:0000313" key="1">
    <source>
        <dbReference type="EMBL" id="SKA91258.1"/>
    </source>
</evidence>
<dbReference type="Pfam" id="PF10702">
    <property type="entry name" value="DUF2507"/>
    <property type="match status" value="1"/>
</dbReference>
<dbReference type="InterPro" id="IPR019642">
    <property type="entry name" value="DUF2507"/>
</dbReference>
<dbReference type="RefSeq" id="WP_078816838.1">
    <property type="nucleotide sequence ID" value="NZ_FUYJ01000001.1"/>
</dbReference>
<dbReference type="Gene3D" id="3.30.1380.20">
    <property type="entry name" value="Trafficking protein particle complex subunit 3"/>
    <property type="match status" value="1"/>
</dbReference>
<evidence type="ECO:0000313" key="2">
    <source>
        <dbReference type="Proteomes" id="UP000190042"/>
    </source>
</evidence>
<sequence length="135" mass="15213">MNTQQTPATNFGYNLLRDHLLPTLLGKHEDDILYWLGKDMARKFPILSLDELPAFFAEAGWGQLAIEKTVKQETHYTLHNSSLLELSGGSCSLEAGFLAEQHQKVNGYLTECYGQKMPKENHIHFIVKGDPKSPV</sequence>
<accession>A0A1T4XQ46</accession>
<reference evidence="2" key="1">
    <citation type="submission" date="2017-02" db="EMBL/GenBank/DDBJ databases">
        <authorList>
            <person name="Varghese N."/>
            <person name="Submissions S."/>
        </authorList>
    </citation>
    <scope>NUCLEOTIDE SEQUENCE [LARGE SCALE GENOMIC DNA]</scope>
    <source>
        <strain evidence="2">DSM 23966</strain>
    </source>
</reference>
<gene>
    <name evidence="1" type="ORF">SAMN04244570_1116</name>
</gene>
<protein>
    <recommendedName>
        <fullName evidence="3">DUF2507 domain-containing protein</fullName>
    </recommendedName>
</protein>
<dbReference type="SUPFAM" id="SSF111126">
    <property type="entry name" value="Ligand-binding domain in the NO signalling and Golgi transport"/>
    <property type="match status" value="1"/>
</dbReference>
<dbReference type="AlphaFoldDB" id="A0A1T4XQ46"/>
<evidence type="ECO:0008006" key="3">
    <source>
        <dbReference type="Google" id="ProtNLM"/>
    </source>
</evidence>
<keyword evidence="2" id="KW-1185">Reference proteome</keyword>
<dbReference type="InterPro" id="IPR024096">
    <property type="entry name" value="NO_sig/Golgi_transp_ligand-bd"/>
</dbReference>
<dbReference type="EMBL" id="FUYJ01000001">
    <property type="protein sequence ID" value="SKA91258.1"/>
    <property type="molecule type" value="Genomic_DNA"/>
</dbReference>
<dbReference type="Proteomes" id="UP000190042">
    <property type="component" value="Unassembled WGS sequence"/>
</dbReference>
<organism evidence="1 2">
    <name type="scientific">Sporosarcina newyorkensis</name>
    <dbReference type="NCBI Taxonomy" id="759851"/>
    <lineage>
        <taxon>Bacteria</taxon>
        <taxon>Bacillati</taxon>
        <taxon>Bacillota</taxon>
        <taxon>Bacilli</taxon>
        <taxon>Bacillales</taxon>
        <taxon>Caryophanaceae</taxon>
        <taxon>Sporosarcina</taxon>
    </lineage>
</organism>